<feature type="compositionally biased region" description="Acidic residues" evidence="1">
    <location>
        <begin position="123"/>
        <end position="137"/>
    </location>
</feature>
<feature type="region of interest" description="Disordered" evidence="1">
    <location>
        <begin position="605"/>
        <end position="642"/>
    </location>
</feature>
<dbReference type="RefSeq" id="XP_062876791.1">
    <property type="nucleotide sequence ID" value="XM_063020721.1"/>
</dbReference>
<dbReference type="AlphaFoldDB" id="A0AAX4H7F0"/>
<dbReference type="Proteomes" id="UP001338582">
    <property type="component" value="Chromosome 2"/>
</dbReference>
<dbReference type="GeneID" id="88172746"/>
<name>A0AAX4H7F0_9ASCO</name>
<evidence type="ECO:0000313" key="2">
    <source>
        <dbReference type="EMBL" id="WPK24408.1"/>
    </source>
</evidence>
<gene>
    <name evidence="2" type="ORF">PUMCH_001681</name>
</gene>
<sequence>MTAVLSPLDVYTRRVSFNNIEIDDSEASNGLSYAPYSSSPDNTSHAPRELEVNKFFGNYSMSGGYTPTPTYRKKLRLPEPPSKLILKNKLTPAQLQYNIANAASMGIDLSPTALQFTNGNENAVEDSLSEDEEEEEVPAPPSARRKLLSQLTDEELMALDPQFSKPNSSNLDNFKFDSVTTYYSPARRASTGSANAQAASAAAAKLVAYPSLNENNYKSISLTLKHQDYDYQDACNRTLLSVISGRKHTWNSLDWLLLTHGGGQASTGFLQDGDYLVVAALVPYKYLESEGKTHLKKKNLEDTLYKKCDLILRYIVDNLPDALLKLRITVELIMDVPPYNPNGNVSKNSAKFGTKFMISHLFKQYNPSLVILGNRSTNLNFKYPLRLKSSISGPSGGKGSISSASGLKAERENKEFLIKISSYMVKYSTVPVILVGNATIFHKRVERKQLQSVKFYGTTQPSKSILDVPPVNFRKNSAVSDNSIESFTGGASSNDQRSENGNSLSELKTEVNDLLTTTDENRFAAMVLAISLSSLQDLNLYLALIKDDSVDRLSRDVTSSRVHQAYISSSQGKSGSLLLKTSSGASGSAYRVKSLILYSEEEEKKNEKILTEKKLRKSVSRSSVVSSSSAKTEEKKTPKKRSFLLRIGLKKS</sequence>
<evidence type="ECO:0000313" key="3">
    <source>
        <dbReference type="Proteomes" id="UP001338582"/>
    </source>
</evidence>
<reference evidence="2 3" key="1">
    <citation type="submission" date="2023-10" db="EMBL/GenBank/DDBJ databases">
        <title>Draft Genome Sequence of Candida saopaulonensis from a very Premature Infant with Sepsis.</title>
        <authorList>
            <person name="Ning Y."/>
            <person name="Dai R."/>
            <person name="Xiao M."/>
            <person name="Xu Y."/>
            <person name="Yan Q."/>
            <person name="Zhang L."/>
        </authorList>
    </citation>
    <scope>NUCLEOTIDE SEQUENCE [LARGE SCALE GENOMIC DNA]</scope>
    <source>
        <strain evidence="2 3">19XY460</strain>
    </source>
</reference>
<organism evidence="2 3">
    <name type="scientific">Australozyma saopauloensis</name>
    <dbReference type="NCBI Taxonomy" id="291208"/>
    <lineage>
        <taxon>Eukaryota</taxon>
        <taxon>Fungi</taxon>
        <taxon>Dikarya</taxon>
        <taxon>Ascomycota</taxon>
        <taxon>Saccharomycotina</taxon>
        <taxon>Pichiomycetes</taxon>
        <taxon>Metschnikowiaceae</taxon>
        <taxon>Australozyma</taxon>
    </lineage>
</organism>
<accession>A0AAX4H7F0</accession>
<evidence type="ECO:0000256" key="1">
    <source>
        <dbReference type="SAM" id="MobiDB-lite"/>
    </source>
</evidence>
<feature type="compositionally biased region" description="Low complexity" evidence="1">
    <location>
        <begin position="620"/>
        <end position="630"/>
    </location>
</feature>
<feature type="region of interest" description="Disordered" evidence="1">
    <location>
        <begin position="484"/>
        <end position="505"/>
    </location>
</feature>
<dbReference type="EMBL" id="CP138895">
    <property type="protein sequence ID" value="WPK24408.1"/>
    <property type="molecule type" value="Genomic_DNA"/>
</dbReference>
<proteinExistence type="predicted"/>
<protein>
    <submittedName>
        <fullName evidence="2">Uncharacterized protein</fullName>
    </submittedName>
</protein>
<feature type="region of interest" description="Disordered" evidence="1">
    <location>
        <begin position="120"/>
        <end position="143"/>
    </location>
</feature>
<dbReference type="KEGG" id="asau:88172746"/>
<keyword evidence="3" id="KW-1185">Reference proteome</keyword>